<keyword evidence="2" id="KW-1185">Reference proteome</keyword>
<sequence>MAGDRELLAPSAAQVIAVSIAPHDLAVKTAQARRAFDGAALRGVCRLGEARPSLGDDVLLHAGPPLGDADVPHAIRNAAIHALVHGGRDAGAAAEALDRGAIRLAPAQDHGVVTPLAQVVSSAMPVFRVGDEADEVLAPLAESAPPALRFGSADPVCVVNLRAQAQWALDVLAGRLAEAPLPVVGWIERGLAAGDECHARVGVVNAAFRQALGELPADYARTIEDNANFVLPVLMAASAWALRRRGGSIAAAGGNGVEFGLRFPGDVGWRTVAATPPAGVYLPGREQAPVLGAVGDSPVIDFCGLGGQALAFAADLLAAWAEVLPPARELCAESLLEPDTGLVCRHRVVHSGRSPLVNLAMVDASAAGGLVGRGVYAPGVDLFRG</sequence>
<proteinExistence type="predicted"/>
<organism evidence="1 2">
    <name type="scientific">Salinisphaera orenii MK-B5</name>
    <dbReference type="NCBI Taxonomy" id="856730"/>
    <lineage>
        <taxon>Bacteria</taxon>
        <taxon>Pseudomonadati</taxon>
        <taxon>Pseudomonadota</taxon>
        <taxon>Gammaproteobacteria</taxon>
        <taxon>Salinisphaerales</taxon>
        <taxon>Salinisphaeraceae</taxon>
        <taxon>Salinisphaera</taxon>
    </lineage>
</organism>
<dbReference type="Gene3D" id="3.90.1710.10">
    <property type="entry name" value="Enterococcus faecalis V583 domain"/>
    <property type="match status" value="1"/>
</dbReference>
<dbReference type="Pfam" id="PF06545">
    <property type="entry name" value="AllG"/>
    <property type="match status" value="1"/>
</dbReference>
<dbReference type="Gene3D" id="1.10.10.660">
    <property type="entry name" value="conserved protein of unknown function from Enterococcus faecalis V583"/>
    <property type="match status" value="1"/>
</dbReference>
<dbReference type="Gene3D" id="3.90.1700.10">
    <property type="entry name" value="v583 domain like"/>
    <property type="match status" value="1"/>
</dbReference>
<evidence type="ECO:0000313" key="2">
    <source>
        <dbReference type="Proteomes" id="UP000283993"/>
    </source>
</evidence>
<reference evidence="1 2" key="1">
    <citation type="submission" date="2013-10" db="EMBL/GenBank/DDBJ databases">
        <title>Salinisphaera orenii MK-B5 Genome Sequencing.</title>
        <authorList>
            <person name="Lai Q."/>
            <person name="Li C."/>
            <person name="Shao Z."/>
        </authorList>
    </citation>
    <scope>NUCLEOTIDE SEQUENCE [LARGE SCALE GENOMIC DNA]</scope>
    <source>
        <strain evidence="1 2">MK-B5</strain>
    </source>
</reference>
<evidence type="ECO:0000313" key="1">
    <source>
        <dbReference type="EMBL" id="ROO24549.1"/>
    </source>
</evidence>
<name>A0A423PFX2_9GAMM</name>
<dbReference type="AlphaFoldDB" id="A0A423PFX2"/>
<accession>A0A423PFX2</accession>
<dbReference type="InterPro" id="IPR009499">
    <property type="entry name" value="AllG-like"/>
</dbReference>
<dbReference type="InterPro" id="IPR024033">
    <property type="entry name" value="OXTCase_su_AllG_h-dom"/>
</dbReference>
<gene>
    <name evidence="1" type="ORF">SAOR_15300</name>
</gene>
<evidence type="ECO:0008006" key="3">
    <source>
        <dbReference type="Google" id="ProtNLM"/>
    </source>
</evidence>
<comment type="caution">
    <text evidence="1">The sequence shown here is derived from an EMBL/GenBank/DDBJ whole genome shotgun (WGS) entry which is preliminary data.</text>
</comment>
<dbReference type="Proteomes" id="UP000283993">
    <property type="component" value="Unassembled WGS sequence"/>
</dbReference>
<dbReference type="EMBL" id="AYKH01000042">
    <property type="protein sequence ID" value="ROO24549.1"/>
    <property type="molecule type" value="Genomic_DNA"/>
</dbReference>
<protein>
    <recommendedName>
        <fullName evidence="3">DUF1116 domain-containing protein</fullName>
    </recommendedName>
</protein>